<evidence type="ECO:0000313" key="2">
    <source>
        <dbReference type="EMBL" id="KAK3764143.1"/>
    </source>
</evidence>
<dbReference type="AlphaFoldDB" id="A0AAE1DC97"/>
<keyword evidence="1" id="KW-0732">Signal</keyword>
<comment type="caution">
    <text evidence="2">The sequence shown here is derived from an EMBL/GenBank/DDBJ whole genome shotgun (WGS) entry which is preliminary data.</text>
</comment>
<feature type="chain" id="PRO_5041983014" evidence="1">
    <location>
        <begin position="21"/>
        <end position="135"/>
    </location>
</feature>
<accession>A0AAE1DC97</accession>
<keyword evidence="3" id="KW-1185">Reference proteome</keyword>
<dbReference type="Proteomes" id="UP001283361">
    <property type="component" value="Unassembled WGS sequence"/>
</dbReference>
<feature type="signal peptide" evidence="1">
    <location>
        <begin position="1"/>
        <end position="20"/>
    </location>
</feature>
<protein>
    <submittedName>
        <fullName evidence="2">Uncharacterized protein</fullName>
    </submittedName>
</protein>
<proteinExistence type="predicted"/>
<dbReference type="EMBL" id="JAWDGP010004467">
    <property type="protein sequence ID" value="KAK3764143.1"/>
    <property type="molecule type" value="Genomic_DNA"/>
</dbReference>
<sequence length="135" mass="15164">MKFFLFICSIGALGIYPLNALDTDTSARLRCVTNYKQFMMKAVPKGASQETRERIFCEQVRRDMSCFMNFQGKPSIHEKMEFHSAMANKMQEMNTICKENVGALHHNGANTILGPVSVQLVMISAAVTWAGKVRP</sequence>
<evidence type="ECO:0000256" key="1">
    <source>
        <dbReference type="SAM" id="SignalP"/>
    </source>
</evidence>
<gene>
    <name evidence="2" type="ORF">RRG08_055939</name>
</gene>
<name>A0AAE1DC97_9GAST</name>
<reference evidence="2" key="1">
    <citation type="journal article" date="2023" name="G3 (Bethesda)">
        <title>A reference genome for the long-term kleptoplast-retaining sea slug Elysia crispata morphotype clarki.</title>
        <authorList>
            <person name="Eastman K.E."/>
            <person name="Pendleton A.L."/>
            <person name="Shaikh M.A."/>
            <person name="Suttiyut T."/>
            <person name="Ogas R."/>
            <person name="Tomko P."/>
            <person name="Gavelis G."/>
            <person name="Widhalm J.R."/>
            <person name="Wisecaver J.H."/>
        </authorList>
    </citation>
    <scope>NUCLEOTIDE SEQUENCE</scope>
    <source>
        <strain evidence="2">ECLA1</strain>
    </source>
</reference>
<evidence type="ECO:0000313" key="3">
    <source>
        <dbReference type="Proteomes" id="UP001283361"/>
    </source>
</evidence>
<organism evidence="2 3">
    <name type="scientific">Elysia crispata</name>
    <name type="common">lettuce slug</name>
    <dbReference type="NCBI Taxonomy" id="231223"/>
    <lineage>
        <taxon>Eukaryota</taxon>
        <taxon>Metazoa</taxon>
        <taxon>Spiralia</taxon>
        <taxon>Lophotrochozoa</taxon>
        <taxon>Mollusca</taxon>
        <taxon>Gastropoda</taxon>
        <taxon>Heterobranchia</taxon>
        <taxon>Euthyneura</taxon>
        <taxon>Panpulmonata</taxon>
        <taxon>Sacoglossa</taxon>
        <taxon>Placobranchoidea</taxon>
        <taxon>Plakobranchidae</taxon>
        <taxon>Elysia</taxon>
    </lineage>
</organism>